<feature type="compositionally biased region" description="Gly residues" evidence="12">
    <location>
        <begin position="990"/>
        <end position="999"/>
    </location>
</feature>
<dbReference type="GO" id="GO:0016308">
    <property type="term" value="F:1-phosphatidylinositol-4-phosphate 5-kinase activity"/>
    <property type="evidence" value="ECO:0007669"/>
    <property type="project" value="UniProtKB-EC"/>
</dbReference>
<organism evidence="14 15">
    <name type="scientific">Podospora didyma</name>
    <dbReference type="NCBI Taxonomy" id="330526"/>
    <lineage>
        <taxon>Eukaryota</taxon>
        <taxon>Fungi</taxon>
        <taxon>Dikarya</taxon>
        <taxon>Ascomycota</taxon>
        <taxon>Pezizomycotina</taxon>
        <taxon>Sordariomycetes</taxon>
        <taxon>Sordariomycetidae</taxon>
        <taxon>Sordariales</taxon>
        <taxon>Podosporaceae</taxon>
        <taxon>Podospora</taxon>
    </lineage>
</organism>
<evidence type="ECO:0000256" key="2">
    <source>
        <dbReference type="ARBA" id="ARBA00012172"/>
    </source>
</evidence>
<dbReference type="InterPro" id="IPR027484">
    <property type="entry name" value="PInositol-4-P-5-kinase_N"/>
</dbReference>
<evidence type="ECO:0000256" key="1">
    <source>
        <dbReference type="ARBA" id="ARBA00000444"/>
    </source>
</evidence>
<feature type="region of interest" description="Disordered" evidence="12">
    <location>
        <begin position="191"/>
        <end position="301"/>
    </location>
</feature>
<gene>
    <name evidence="14" type="ORF">B0H63DRAFT_177566</name>
</gene>
<feature type="compositionally biased region" description="Polar residues" evidence="12">
    <location>
        <begin position="143"/>
        <end position="154"/>
    </location>
</feature>
<feature type="compositionally biased region" description="Pro residues" evidence="12">
    <location>
        <begin position="813"/>
        <end position="826"/>
    </location>
</feature>
<feature type="compositionally biased region" description="Low complexity" evidence="12">
    <location>
        <begin position="155"/>
        <end position="165"/>
    </location>
</feature>
<feature type="compositionally biased region" description="Polar residues" evidence="12">
    <location>
        <begin position="45"/>
        <end position="76"/>
    </location>
</feature>
<evidence type="ECO:0000256" key="11">
    <source>
        <dbReference type="PROSITE-ProRule" id="PRU00781"/>
    </source>
</evidence>
<dbReference type="Gene3D" id="3.30.800.10">
    <property type="entry name" value="Phosphatidylinositol Phosphate Kinase II Beta"/>
    <property type="match status" value="1"/>
</dbReference>
<dbReference type="InterPro" id="IPR002498">
    <property type="entry name" value="PInositol-4-P-4/5-kinase_core"/>
</dbReference>
<keyword evidence="6 11" id="KW-0418">Kinase</keyword>
<feature type="compositionally biased region" description="Polar residues" evidence="12">
    <location>
        <begin position="280"/>
        <end position="290"/>
    </location>
</feature>
<dbReference type="GO" id="GO:0046854">
    <property type="term" value="P:phosphatidylinositol phosphate biosynthetic process"/>
    <property type="evidence" value="ECO:0007669"/>
    <property type="project" value="UniProtKB-ARBA"/>
</dbReference>
<dbReference type="SUPFAM" id="SSF56104">
    <property type="entry name" value="SAICAR synthase-like"/>
    <property type="match status" value="1"/>
</dbReference>
<reference evidence="14" key="2">
    <citation type="submission" date="2023-06" db="EMBL/GenBank/DDBJ databases">
        <authorList>
            <consortium name="Lawrence Berkeley National Laboratory"/>
            <person name="Haridas S."/>
            <person name="Hensen N."/>
            <person name="Bonometti L."/>
            <person name="Westerberg I."/>
            <person name="Brannstrom I.O."/>
            <person name="Guillou S."/>
            <person name="Cros-Aarteil S."/>
            <person name="Calhoun S."/>
            <person name="Kuo A."/>
            <person name="Mondo S."/>
            <person name="Pangilinan J."/>
            <person name="Riley R."/>
            <person name="LaButti K."/>
            <person name="Andreopoulos B."/>
            <person name="Lipzen A."/>
            <person name="Chen C."/>
            <person name="Yanf M."/>
            <person name="Daum C."/>
            <person name="Ng V."/>
            <person name="Clum A."/>
            <person name="Steindorff A."/>
            <person name="Ohm R."/>
            <person name="Martin F."/>
            <person name="Silar P."/>
            <person name="Natvig D."/>
            <person name="Lalanne C."/>
            <person name="Gautier V."/>
            <person name="Ament-velasquez S.L."/>
            <person name="Kruys A."/>
            <person name="Hutchinson M.I."/>
            <person name="Powell A.J."/>
            <person name="Barry K."/>
            <person name="Miller A.N."/>
            <person name="Grigoriev I.V."/>
            <person name="Debuchy R."/>
            <person name="Gladieux P."/>
            <person name="Thoren M.H."/>
            <person name="Johannesson H."/>
        </authorList>
    </citation>
    <scope>NUCLEOTIDE SEQUENCE</scope>
    <source>
        <strain evidence="14">CBS 232.78</strain>
    </source>
</reference>
<evidence type="ECO:0000256" key="12">
    <source>
        <dbReference type="SAM" id="MobiDB-lite"/>
    </source>
</evidence>
<dbReference type="InterPro" id="IPR027483">
    <property type="entry name" value="PInositol-4-P-4/5-kinase_C_sf"/>
</dbReference>
<feature type="compositionally biased region" description="Polar residues" evidence="12">
    <location>
        <begin position="217"/>
        <end position="229"/>
    </location>
</feature>
<proteinExistence type="predicted"/>
<evidence type="ECO:0000256" key="8">
    <source>
        <dbReference type="ARBA" id="ARBA00078403"/>
    </source>
</evidence>
<feature type="region of interest" description="Disordered" evidence="12">
    <location>
        <begin position="33"/>
        <end position="173"/>
    </location>
</feature>
<evidence type="ECO:0000256" key="5">
    <source>
        <dbReference type="ARBA" id="ARBA00022741"/>
    </source>
</evidence>
<evidence type="ECO:0000256" key="9">
    <source>
        <dbReference type="ARBA" id="ARBA00080374"/>
    </source>
</evidence>
<dbReference type="GO" id="GO:0005524">
    <property type="term" value="F:ATP binding"/>
    <property type="evidence" value="ECO:0007669"/>
    <property type="project" value="UniProtKB-UniRule"/>
</dbReference>
<comment type="caution">
    <text evidence="14">The sequence shown here is derived from an EMBL/GenBank/DDBJ whole genome shotgun (WGS) entry which is preliminary data.</text>
</comment>
<accession>A0AAE0TZC1</accession>
<evidence type="ECO:0000256" key="6">
    <source>
        <dbReference type="ARBA" id="ARBA00022777"/>
    </source>
</evidence>
<dbReference type="CDD" id="cd17303">
    <property type="entry name" value="PIPKc_PIP5K_yeast_like"/>
    <property type="match status" value="1"/>
</dbReference>
<feature type="region of interest" description="Disordered" evidence="12">
    <location>
        <begin position="776"/>
        <end position="895"/>
    </location>
</feature>
<dbReference type="PROSITE" id="PS51455">
    <property type="entry name" value="PIPK"/>
    <property type="match status" value="1"/>
</dbReference>
<protein>
    <recommendedName>
        <fullName evidence="2">1-phosphatidylinositol-4-phosphate 5-kinase</fullName>
        <ecNumber evidence="2">2.7.1.68</ecNumber>
    </recommendedName>
    <alternativeName>
        <fullName evidence="10">1-phosphatidylinositol 4-phosphate kinase</fullName>
    </alternativeName>
    <alternativeName>
        <fullName evidence="8">Diphosphoinositide kinase</fullName>
    </alternativeName>
    <alternativeName>
        <fullName evidence="9">PIP5K</fullName>
    </alternativeName>
</protein>
<dbReference type="PANTHER" id="PTHR23086">
    <property type="entry name" value="PHOSPHATIDYLINOSITOL-4-PHOSPHATE 5-KINASE"/>
    <property type="match status" value="1"/>
</dbReference>
<keyword evidence="4 11" id="KW-0808">Transferase</keyword>
<dbReference type="PANTHER" id="PTHR23086:SF8">
    <property type="entry name" value="PHOSPHATIDYLINOSITOL 5-PHOSPHATE 4-KINASE, ISOFORM A"/>
    <property type="match status" value="1"/>
</dbReference>
<evidence type="ECO:0000256" key="10">
    <source>
        <dbReference type="ARBA" id="ARBA00082306"/>
    </source>
</evidence>
<dbReference type="Proteomes" id="UP001285441">
    <property type="component" value="Unassembled WGS sequence"/>
</dbReference>
<dbReference type="FunFam" id="3.30.800.10:FF:000009">
    <property type="entry name" value="Phosphatidylinositol 4-phosphate 5-kinase its3"/>
    <property type="match status" value="1"/>
</dbReference>
<comment type="catalytic activity">
    <reaction evidence="1">
        <text>a 1,2-diacyl-sn-glycero-3-phospho-(1D-myo-inositol 4-phosphate) + ATP = a 1,2-diacyl-sn-glycero-3-phospho-(1D-myo-inositol-4,5-bisphosphate) + ADP + H(+)</text>
        <dbReference type="Rhea" id="RHEA:14425"/>
        <dbReference type="ChEBI" id="CHEBI:15378"/>
        <dbReference type="ChEBI" id="CHEBI:30616"/>
        <dbReference type="ChEBI" id="CHEBI:58178"/>
        <dbReference type="ChEBI" id="CHEBI:58456"/>
        <dbReference type="ChEBI" id="CHEBI:456216"/>
        <dbReference type="EC" id="2.7.1.68"/>
    </reaction>
</comment>
<feature type="compositionally biased region" description="Basic and acidic residues" evidence="12">
    <location>
        <begin position="842"/>
        <end position="852"/>
    </location>
</feature>
<feature type="region of interest" description="Disordered" evidence="12">
    <location>
        <begin position="912"/>
        <end position="1039"/>
    </location>
</feature>
<evidence type="ECO:0000256" key="7">
    <source>
        <dbReference type="ARBA" id="ARBA00022840"/>
    </source>
</evidence>
<sequence>MHFIPEMPSFLPDENSAIYSTSGVVHLVPTGLSHEKANGDIPHNRQPQSHTSNESFDESSTNSTHTSEVSDNTRPNANGDWSRPSSMNPLPNGIPAGGGPNGLSNGVVGARKPLSNGISATLADRTVPPPNIPNGLGGDSPVPESNDTGPRTSLGSVVGGSVQQSPVDMYLYPPNQGEIRAATENRLSPATLSASIGGTTPGRPVASSSSPPPGTHPESSQKNQQSPHRYSSPPVYNAAGVNPTSSGALVPPGGGLKHRHTLEVPKPAPNRGSRDGIDTGFSSGRFSPTTGAGGRRPSLSLVRRNTRSLHSDMPRDEVVPDEDAARWAEAYRQKRASKRRRREIEDDDRVLVGTKVDETHANWVTAYNMLTGIRVSVSRTNAKLDRPLTDVDFQVKQKSTFDIAGNELVPSAKYDFKFKDYAPWVFRHLRALFRLDPADYLMSLTGKYILSELGSPGKSGSFFYFSRDYKYIIKTIHHAEHKFLRKILKDYYSHVTANPNTLLSQFYGLHRVKMPYGKKIHFVVMNNLFPPHRDIHRTFDLKGSTIGRDYTEDDLEKNPRATLKDLNWLRRKQHVQLGIRKKQLFLDQLKKDVSLLQRLQIMDYSLLIGIHDLQKGNEENLRDKTLRVFNPGGGVHEDQDPHSVLMRTPSKLESQRKARELRQMIKSERPVPMGETSSRMPDELQEGHNRPGFVFNEDDGGFRATHEDNSPGEEIYYLGVIDCLTHYGIIKKIEHFWKGLSNDRHQISALPPQEYGERFMNFISGTTMSQEEAIRAAQERDAAAAAEAAASEEQQRAGSWGNSTRRRSSNAIPPVPNYRPPSPPSSFPSGVKSPEVEVAMQKAEHSAQKSEAQDMAEEDVPDRTLRATVSPHVAGSSVIPRHAHGPTTPPAERRESVLTGQATILPVVEEAAEGGSTGGRSQNSRISSAGTESDGRPLTPAKDGDEMQPGFINPILGHGNGHKGRGPPTPPKTGHGYHGLLKPDSADSGYGIGAVGGNGNANLKSATGSQKSLNIRSQLSRDSLDKALPPLPPPPQGVS</sequence>
<feature type="compositionally biased region" description="Polar residues" evidence="12">
    <location>
        <begin position="1003"/>
        <end position="1021"/>
    </location>
</feature>
<keyword evidence="15" id="KW-1185">Reference proteome</keyword>
<dbReference type="Pfam" id="PF01504">
    <property type="entry name" value="PIP5K"/>
    <property type="match status" value="1"/>
</dbReference>
<dbReference type="EC" id="2.7.1.68" evidence="2"/>
<dbReference type="GO" id="GO:0005886">
    <property type="term" value="C:plasma membrane"/>
    <property type="evidence" value="ECO:0007669"/>
    <property type="project" value="TreeGrafter"/>
</dbReference>
<feature type="compositionally biased region" description="Polar residues" evidence="12">
    <location>
        <begin position="919"/>
        <end position="931"/>
    </location>
</feature>
<dbReference type="Gene3D" id="3.30.810.10">
    <property type="entry name" value="2-Layer Sandwich"/>
    <property type="match status" value="1"/>
</dbReference>
<dbReference type="SMART" id="SM00330">
    <property type="entry name" value="PIPKc"/>
    <property type="match status" value="1"/>
</dbReference>
<keyword evidence="7 11" id="KW-0067">ATP-binding</keyword>
<keyword evidence="5 11" id="KW-0547">Nucleotide-binding</keyword>
<reference evidence="14" key="1">
    <citation type="journal article" date="2023" name="Mol. Phylogenet. Evol.">
        <title>Genome-scale phylogeny and comparative genomics of the fungal order Sordariales.</title>
        <authorList>
            <person name="Hensen N."/>
            <person name="Bonometti L."/>
            <person name="Westerberg I."/>
            <person name="Brannstrom I.O."/>
            <person name="Guillou S."/>
            <person name="Cros-Aarteil S."/>
            <person name="Calhoun S."/>
            <person name="Haridas S."/>
            <person name="Kuo A."/>
            <person name="Mondo S."/>
            <person name="Pangilinan J."/>
            <person name="Riley R."/>
            <person name="LaButti K."/>
            <person name="Andreopoulos B."/>
            <person name="Lipzen A."/>
            <person name="Chen C."/>
            <person name="Yan M."/>
            <person name="Daum C."/>
            <person name="Ng V."/>
            <person name="Clum A."/>
            <person name="Steindorff A."/>
            <person name="Ohm R.A."/>
            <person name="Martin F."/>
            <person name="Silar P."/>
            <person name="Natvig D.O."/>
            <person name="Lalanne C."/>
            <person name="Gautier V."/>
            <person name="Ament-Velasquez S.L."/>
            <person name="Kruys A."/>
            <person name="Hutchinson M.I."/>
            <person name="Powell A.J."/>
            <person name="Barry K."/>
            <person name="Miller A.N."/>
            <person name="Grigoriev I.V."/>
            <person name="Debuchy R."/>
            <person name="Gladieux P."/>
            <person name="Hiltunen Thoren M."/>
            <person name="Johannesson H."/>
        </authorList>
    </citation>
    <scope>NUCLEOTIDE SEQUENCE</scope>
    <source>
        <strain evidence="14">CBS 232.78</strain>
    </source>
</reference>
<feature type="compositionally biased region" description="Pro residues" evidence="12">
    <location>
        <begin position="1029"/>
        <end position="1039"/>
    </location>
</feature>
<name>A0AAE0TZC1_9PEZI</name>
<evidence type="ECO:0000313" key="14">
    <source>
        <dbReference type="EMBL" id="KAK3385042.1"/>
    </source>
</evidence>
<evidence type="ECO:0000256" key="3">
    <source>
        <dbReference type="ARBA" id="ARBA00022553"/>
    </source>
</evidence>
<feature type="compositionally biased region" description="Low complexity" evidence="12">
    <location>
        <begin position="783"/>
        <end position="792"/>
    </location>
</feature>
<evidence type="ECO:0000313" key="15">
    <source>
        <dbReference type="Proteomes" id="UP001285441"/>
    </source>
</evidence>
<dbReference type="EMBL" id="JAULSW010000004">
    <property type="protein sequence ID" value="KAK3385042.1"/>
    <property type="molecule type" value="Genomic_DNA"/>
</dbReference>
<keyword evidence="3" id="KW-0597">Phosphoprotein</keyword>
<dbReference type="AlphaFoldDB" id="A0AAE0TZC1"/>
<evidence type="ECO:0000259" key="13">
    <source>
        <dbReference type="PROSITE" id="PS51455"/>
    </source>
</evidence>
<dbReference type="InterPro" id="IPR023610">
    <property type="entry name" value="PInositol-4/5-P-5/4-kinase"/>
</dbReference>
<evidence type="ECO:0000256" key="4">
    <source>
        <dbReference type="ARBA" id="ARBA00022679"/>
    </source>
</evidence>
<feature type="domain" description="PIPK" evidence="13">
    <location>
        <begin position="359"/>
        <end position="767"/>
    </location>
</feature>